<keyword evidence="2" id="KW-0732">Signal</keyword>
<feature type="compositionally biased region" description="Polar residues" evidence="1">
    <location>
        <begin position="274"/>
        <end position="285"/>
    </location>
</feature>
<dbReference type="RefSeq" id="WP_265999613.1">
    <property type="nucleotide sequence ID" value="NZ_JAPJDN010000028.1"/>
</dbReference>
<proteinExistence type="predicted"/>
<feature type="chain" id="PRO_5045799937" evidence="2">
    <location>
        <begin position="29"/>
        <end position="332"/>
    </location>
</feature>
<dbReference type="EMBL" id="JAPJDO010000028">
    <property type="protein sequence ID" value="MCX2939805.1"/>
    <property type="molecule type" value="Genomic_DNA"/>
</dbReference>
<organism evidence="3 4">
    <name type="scientific">Mycobacterium pinniadriaticum</name>
    <dbReference type="NCBI Taxonomy" id="2994102"/>
    <lineage>
        <taxon>Bacteria</taxon>
        <taxon>Bacillati</taxon>
        <taxon>Actinomycetota</taxon>
        <taxon>Actinomycetes</taxon>
        <taxon>Mycobacteriales</taxon>
        <taxon>Mycobacteriaceae</taxon>
        <taxon>Mycobacterium</taxon>
    </lineage>
</organism>
<accession>A0ABT3SLQ2</accession>
<feature type="compositionally biased region" description="Pro residues" evidence="1">
    <location>
        <begin position="221"/>
        <end position="248"/>
    </location>
</feature>
<feature type="region of interest" description="Disordered" evidence="1">
    <location>
        <begin position="215"/>
        <end position="288"/>
    </location>
</feature>
<feature type="region of interest" description="Disordered" evidence="1">
    <location>
        <begin position="313"/>
        <end position="332"/>
    </location>
</feature>
<comment type="caution">
    <text evidence="3">The sequence shown here is derived from an EMBL/GenBank/DDBJ whole genome shotgun (WGS) entry which is preliminary data.</text>
</comment>
<reference evidence="3 4" key="1">
    <citation type="submission" date="2022-11" db="EMBL/GenBank/DDBJ databases">
        <title>Mycobacterium sp. nov.</title>
        <authorList>
            <person name="Papic B."/>
            <person name="Spicic S."/>
            <person name="Duvnjak S."/>
        </authorList>
    </citation>
    <scope>NUCLEOTIDE SEQUENCE [LARGE SCALE GENOMIC DNA]</scope>
    <source>
        <strain evidence="3 4">CVI_P4</strain>
    </source>
</reference>
<gene>
    <name evidence="3" type="ORF">ORI27_24210</name>
</gene>
<dbReference type="Proteomes" id="UP001300745">
    <property type="component" value="Unassembled WGS sequence"/>
</dbReference>
<keyword evidence="4" id="KW-1185">Reference proteome</keyword>
<evidence type="ECO:0000256" key="1">
    <source>
        <dbReference type="SAM" id="MobiDB-lite"/>
    </source>
</evidence>
<evidence type="ECO:0000313" key="4">
    <source>
        <dbReference type="Proteomes" id="UP001300745"/>
    </source>
</evidence>
<evidence type="ECO:0000313" key="3">
    <source>
        <dbReference type="EMBL" id="MCX2939805.1"/>
    </source>
</evidence>
<protein>
    <submittedName>
        <fullName evidence="3">Uncharacterized protein</fullName>
    </submittedName>
</protein>
<sequence>MRSALRGGAAAVSLALATMLLASTQPQALTTPDVDLAALIIHGTATNPTGDAMVDIFDGEFRHPADGGFLYANYLGGPIGLYGAMQGNAEEEVLTIGDGPGDAATLAELLDSTDQSGNVFHINYEFDARAETQVLNVFADPDALTAHDSKPSVDRSGGVDCTGTTTCRTDPRTRITTLTYPDGVVAVVERIDDITVVTYRMLGAAVLGHLDTTRSEAPASAPAPVPQPTPAPSAAEPPAPTPADPPLAPAAASAGPRLNVVRPAPDFTPGRSAAPTSSSGPQPSLSDKADTLVNDVLTRVSDTVNNTLNKMFNRGAAGSGTGKVATPTPAGE</sequence>
<evidence type="ECO:0000256" key="2">
    <source>
        <dbReference type="SAM" id="SignalP"/>
    </source>
</evidence>
<feature type="signal peptide" evidence="2">
    <location>
        <begin position="1"/>
        <end position="28"/>
    </location>
</feature>
<name>A0ABT3SLQ2_9MYCO</name>